<dbReference type="SUPFAM" id="SSF81336">
    <property type="entry name" value="F1F0 ATP synthase subunit A"/>
    <property type="match status" value="1"/>
</dbReference>
<dbReference type="Pfam" id="PF00119">
    <property type="entry name" value="ATP-synt_A"/>
    <property type="match status" value="1"/>
</dbReference>
<evidence type="ECO:0000313" key="14">
    <source>
        <dbReference type="EMBL" id="SDD54900.1"/>
    </source>
</evidence>
<evidence type="ECO:0000256" key="3">
    <source>
        <dbReference type="ARBA" id="ARBA00022448"/>
    </source>
</evidence>
<evidence type="ECO:0000256" key="1">
    <source>
        <dbReference type="ARBA" id="ARBA00004141"/>
    </source>
</evidence>
<keyword evidence="5 12" id="KW-0138">CF(0)</keyword>
<evidence type="ECO:0000256" key="13">
    <source>
        <dbReference type="RuleBase" id="RU000483"/>
    </source>
</evidence>
<evidence type="ECO:0000256" key="6">
    <source>
        <dbReference type="ARBA" id="ARBA00022692"/>
    </source>
</evidence>
<feature type="transmembrane region" description="Helical" evidence="12">
    <location>
        <begin position="209"/>
        <end position="233"/>
    </location>
</feature>
<dbReference type="InterPro" id="IPR035908">
    <property type="entry name" value="F0_ATP_A_sf"/>
</dbReference>
<dbReference type="GO" id="GO:0042777">
    <property type="term" value="P:proton motive force-driven plasma membrane ATP synthesis"/>
    <property type="evidence" value="ECO:0007669"/>
    <property type="project" value="TreeGrafter"/>
</dbReference>
<dbReference type="AlphaFoldDB" id="A0A1G6VMN6"/>
<dbReference type="Proteomes" id="UP000199603">
    <property type="component" value="Unassembled WGS sequence"/>
</dbReference>
<keyword evidence="15" id="KW-1185">Reference proteome</keyword>
<dbReference type="STRING" id="265719.SAMN04488509_103177"/>
<feature type="transmembrane region" description="Helical" evidence="12">
    <location>
        <begin position="91"/>
        <end position="109"/>
    </location>
</feature>
<keyword evidence="9 12" id="KW-0406">Ion transport</keyword>
<dbReference type="RefSeq" id="WP_091241335.1">
    <property type="nucleotide sequence ID" value="NZ_FNAG01000003.1"/>
</dbReference>
<keyword evidence="3 12" id="KW-0813">Transport</keyword>
<comment type="function">
    <text evidence="12 13">Key component of the proton channel; it plays a direct role in the translocation of protons across the membrane.</text>
</comment>
<reference evidence="14 15" key="1">
    <citation type="submission" date="2016-10" db="EMBL/GenBank/DDBJ databases">
        <authorList>
            <person name="de Groot N.N."/>
        </authorList>
    </citation>
    <scope>NUCLEOTIDE SEQUENCE [LARGE SCALE GENOMIC DNA]</scope>
    <source>
        <strain evidence="14 15">DSM 16957</strain>
    </source>
</reference>
<dbReference type="InterPro" id="IPR000568">
    <property type="entry name" value="ATP_synth_F0_asu"/>
</dbReference>
<proteinExistence type="inferred from homology"/>
<evidence type="ECO:0000313" key="15">
    <source>
        <dbReference type="Proteomes" id="UP000199603"/>
    </source>
</evidence>
<comment type="similarity">
    <text evidence="2 12 13">Belongs to the ATPase A chain family.</text>
</comment>
<organism evidence="14 15">
    <name type="scientific">Aquimonas voraii</name>
    <dbReference type="NCBI Taxonomy" id="265719"/>
    <lineage>
        <taxon>Bacteria</taxon>
        <taxon>Pseudomonadati</taxon>
        <taxon>Pseudomonadota</taxon>
        <taxon>Gammaproteobacteria</taxon>
        <taxon>Lysobacterales</taxon>
        <taxon>Lysobacteraceae</taxon>
        <taxon>Aquimonas</taxon>
    </lineage>
</organism>
<dbReference type="Gene3D" id="1.20.120.220">
    <property type="entry name" value="ATP synthase, F0 complex, subunit A"/>
    <property type="match status" value="1"/>
</dbReference>
<keyword evidence="8 12" id="KW-1133">Transmembrane helix</keyword>
<evidence type="ECO:0000256" key="9">
    <source>
        <dbReference type="ARBA" id="ARBA00023065"/>
    </source>
</evidence>
<name>A0A1G6VMN6_9GAMM</name>
<protein>
    <recommendedName>
        <fullName evidence="12 13">ATP synthase subunit a</fullName>
    </recommendedName>
    <alternativeName>
        <fullName evidence="12">ATP synthase F0 sector subunit a</fullName>
    </alternativeName>
    <alternativeName>
        <fullName evidence="12">F-ATPase subunit 6</fullName>
    </alternativeName>
</protein>
<comment type="subcellular location">
    <subcellularLocation>
        <location evidence="12 13">Cell membrane</location>
        <topology evidence="12 13">Multi-pass membrane protein</topology>
    </subcellularLocation>
    <subcellularLocation>
        <location evidence="1">Membrane</location>
        <topology evidence="1">Multi-pass membrane protein</topology>
    </subcellularLocation>
</comment>
<dbReference type="CDD" id="cd00310">
    <property type="entry name" value="ATP-synt_Fo_a_6"/>
    <property type="match status" value="1"/>
</dbReference>
<keyword evidence="7 12" id="KW-0375">Hydrogen ion transport</keyword>
<accession>A0A1G6VMN6</accession>
<dbReference type="InterPro" id="IPR023011">
    <property type="entry name" value="ATP_synth_F0_asu_AS"/>
</dbReference>
<evidence type="ECO:0000256" key="7">
    <source>
        <dbReference type="ARBA" id="ARBA00022781"/>
    </source>
</evidence>
<evidence type="ECO:0000256" key="8">
    <source>
        <dbReference type="ARBA" id="ARBA00022989"/>
    </source>
</evidence>
<feature type="transmembrane region" description="Helical" evidence="12">
    <location>
        <begin position="240"/>
        <end position="260"/>
    </location>
</feature>
<keyword evidence="10 12" id="KW-0472">Membrane</keyword>
<dbReference type="PANTHER" id="PTHR42823:SF3">
    <property type="entry name" value="ATP SYNTHASE SUBUNIT A, CHLOROPLASTIC"/>
    <property type="match status" value="1"/>
</dbReference>
<evidence type="ECO:0000256" key="4">
    <source>
        <dbReference type="ARBA" id="ARBA00022475"/>
    </source>
</evidence>
<dbReference type="FunFam" id="1.20.120.220:FF:000002">
    <property type="entry name" value="ATP synthase subunit a"/>
    <property type="match status" value="1"/>
</dbReference>
<evidence type="ECO:0000256" key="12">
    <source>
        <dbReference type="HAMAP-Rule" id="MF_01393"/>
    </source>
</evidence>
<dbReference type="PRINTS" id="PR00123">
    <property type="entry name" value="ATPASEA"/>
</dbReference>
<dbReference type="OrthoDB" id="9789241at2"/>
<dbReference type="GO" id="GO:0045259">
    <property type="term" value="C:proton-transporting ATP synthase complex"/>
    <property type="evidence" value="ECO:0007669"/>
    <property type="project" value="UniProtKB-KW"/>
</dbReference>
<keyword evidence="6 12" id="KW-0812">Transmembrane</keyword>
<gene>
    <name evidence="12" type="primary">atpB</name>
    <name evidence="14" type="ORF">SAMN04488509_103177</name>
</gene>
<dbReference type="GO" id="GO:0046933">
    <property type="term" value="F:proton-transporting ATP synthase activity, rotational mechanism"/>
    <property type="evidence" value="ECO:0007669"/>
    <property type="project" value="UniProtKB-UniRule"/>
</dbReference>
<feature type="transmembrane region" description="Helical" evidence="12">
    <location>
        <begin position="137"/>
        <end position="156"/>
    </location>
</feature>
<keyword evidence="11 12" id="KW-0066">ATP synthesis</keyword>
<evidence type="ECO:0000256" key="5">
    <source>
        <dbReference type="ARBA" id="ARBA00022547"/>
    </source>
</evidence>
<evidence type="ECO:0000256" key="10">
    <source>
        <dbReference type="ARBA" id="ARBA00023136"/>
    </source>
</evidence>
<dbReference type="NCBIfam" id="TIGR01131">
    <property type="entry name" value="ATP_synt_6_or_A"/>
    <property type="match status" value="1"/>
</dbReference>
<dbReference type="NCBIfam" id="NF004477">
    <property type="entry name" value="PRK05815.1-1"/>
    <property type="match status" value="1"/>
</dbReference>
<feature type="transmembrane region" description="Helical" evidence="12">
    <location>
        <begin position="37"/>
        <end position="55"/>
    </location>
</feature>
<dbReference type="PANTHER" id="PTHR42823">
    <property type="entry name" value="ATP SYNTHASE SUBUNIT A, CHLOROPLASTIC"/>
    <property type="match status" value="1"/>
</dbReference>
<dbReference type="PROSITE" id="PS00449">
    <property type="entry name" value="ATPASE_A"/>
    <property type="match status" value="1"/>
</dbReference>
<dbReference type="InterPro" id="IPR045082">
    <property type="entry name" value="ATP_syn_F0_a_bact/chloroplast"/>
</dbReference>
<sequence>MAAEGAQTPTTYIQHHLKNLTVQIQEGGFWTLHLDTFITAVLMGLFGVFVMWLATRKATAGVPGKWQAFVEIVLEFIDKQAKDAYHGSSRLVTPIAITLFVWILLMNLLKMIPADFIALPLHAMGVEYWKPVPTADVNATLGMSISVFFLMIFFALRAKGVGGFVKELFVAPFGPWMFPANLLLNAVELLSKPVSLAMRLFGNMYGGEIVFLLIWVLGSAGLAGAVAGGVFGLGWMLFHILVIPLQAFIFMMLSVVYLSLMEEHH</sequence>
<dbReference type="HAMAP" id="MF_01393">
    <property type="entry name" value="ATP_synth_a_bact"/>
    <property type="match status" value="1"/>
</dbReference>
<evidence type="ECO:0000256" key="2">
    <source>
        <dbReference type="ARBA" id="ARBA00006810"/>
    </source>
</evidence>
<dbReference type="EMBL" id="FNAG01000003">
    <property type="protein sequence ID" value="SDD54900.1"/>
    <property type="molecule type" value="Genomic_DNA"/>
</dbReference>
<keyword evidence="4 12" id="KW-1003">Cell membrane</keyword>
<evidence type="ECO:0000256" key="11">
    <source>
        <dbReference type="ARBA" id="ARBA00023310"/>
    </source>
</evidence>
<dbReference type="GO" id="GO:0005886">
    <property type="term" value="C:plasma membrane"/>
    <property type="evidence" value="ECO:0007669"/>
    <property type="project" value="UniProtKB-SubCell"/>
</dbReference>